<keyword evidence="2" id="KW-1185">Reference proteome</keyword>
<evidence type="ECO:0000313" key="2">
    <source>
        <dbReference type="Proteomes" id="UP000298003"/>
    </source>
</evidence>
<sequence length="137" mass="14273">MGGTLFDREVSSTVAVAAPVEQAWRALLIVLGAEADVPGVPVAFGAMAGRLRDAVPGDGLAVRARVGGRAYELSAHLVPRGAQCDLTVDAAPDDVDGAQTDGRWHHHQAYQAMKRLVRALAREVSRVAGDAAGPVAR</sequence>
<dbReference type="RefSeq" id="WP_061269026.1">
    <property type="nucleotide sequence ID" value="NZ_SOZH01000012.1"/>
</dbReference>
<accession>A0A4Y8QXK3</accession>
<evidence type="ECO:0000313" key="1">
    <source>
        <dbReference type="EMBL" id="TFF04433.1"/>
    </source>
</evidence>
<dbReference type="GeneID" id="95686475"/>
<organism evidence="1 2">
    <name type="scientific">Cellulosimicrobium funkei</name>
    <dbReference type="NCBI Taxonomy" id="264251"/>
    <lineage>
        <taxon>Bacteria</taxon>
        <taxon>Bacillati</taxon>
        <taxon>Actinomycetota</taxon>
        <taxon>Actinomycetes</taxon>
        <taxon>Micrococcales</taxon>
        <taxon>Promicromonosporaceae</taxon>
        <taxon>Cellulosimicrobium</taxon>
    </lineage>
</organism>
<comment type="caution">
    <text evidence="1">The sequence shown here is derived from an EMBL/GenBank/DDBJ whole genome shotgun (WGS) entry which is preliminary data.</text>
</comment>
<dbReference type="SUPFAM" id="SSF55961">
    <property type="entry name" value="Bet v1-like"/>
    <property type="match status" value="1"/>
</dbReference>
<reference evidence="1 2" key="1">
    <citation type="submission" date="2019-03" db="EMBL/GenBank/DDBJ databases">
        <title>Cellulosimicrobium funkei JCM14302 Assembly.</title>
        <authorList>
            <person name="Dou T."/>
        </authorList>
    </citation>
    <scope>NUCLEOTIDE SEQUENCE [LARGE SCALE GENOMIC DNA]</scope>
    <source>
        <strain evidence="1 2">JCM 14302</strain>
    </source>
</reference>
<dbReference type="AlphaFoldDB" id="A0A4Y8QXK3"/>
<name>A0A4Y8QXK3_9MICO</name>
<dbReference type="Proteomes" id="UP000298003">
    <property type="component" value="Unassembled WGS sequence"/>
</dbReference>
<gene>
    <name evidence="1" type="ORF">E1O70_18495</name>
</gene>
<protein>
    <recommendedName>
        <fullName evidence="3">SRPBCC family protein</fullName>
    </recommendedName>
</protein>
<evidence type="ECO:0008006" key="3">
    <source>
        <dbReference type="Google" id="ProtNLM"/>
    </source>
</evidence>
<dbReference type="EMBL" id="SOZH01000012">
    <property type="protein sequence ID" value="TFF04433.1"/>
    <property type="molecule type" value="Genomic_DNA"/>
</dbReference>
<proteinExistence type="predicted"/>